<gene>
    <name evidence="1" type="ORF">EDS130_LOCUS42261</name>
</gene>
<accession>A0A815SRC0</accession>
<proteinExistence type="predicted"/>
<dbReference type="EMBL" id="CAJNOJ010000605">
    <property type="protein sequence ID" value="CAF1495083.1"/>
    <property type="molecule type" value="Genomic_DNA"/>
</dbReference>
<dbReference type="AlphaFoldDB" id="A0A815SRC0"/>
<comment type="caution">
    <text evidence="1">The sequence shown here is derived from an EMBL/GenBank/DDBJ whole genome shotgun (WGS) entry which is preliminary data.</text>
</comment>
<protein>
    <submittedName>
        <fullName evidence="1">Uncharacterized protein</fullName>
    </submittedName>
</protein>
<reference evidence="1" key="1">
    <citation type="submission" date="2021-02" db="EMBL/GenBank/DDBJ databases">
        <authorList>
            <person name="Nowell W R."/>
        </authorList>
    </citation>
    <scope>NUCLEOTIDE SEQUENCE</scope>
</reference>
<organism evidence="1 2">
    <name type="scientific">Adineta ricciae</name>
    <name type="common">Rotifer</name>
    <dbReference type="NCBI Taxonomy" id="249248"/>
    <lineage>
        <taxon>Eukaryota</taxon>
        <taxon>Metazoa</taxon>
        <taxon>Spiralia</taxon>
        <taxon>Gnathifera</taxon>
        <taxon>Rotifera</taxon>
        <taxon>Eurotatoria</taxon>
        <taxon>Bdelloidea</taxon>
        <taxon>Adinetida</taxon>
        <taxon>Adinetidae</taxon>
        <taxon>Adineta</taxon>
    </lineage>
</organism>
<evidence type="ECO:0000313" key="2">
    <source>
        <dbReference type="Proteomes" id="UP000663852"/>
    </source>
</evidence>
<evidence type="ECO:0000313" key="1">
    <source>
        <dbReference type="EMBL" id="CAF1495083.1"/>
    </source>
</evidence>
<dbReference type="Proteomes" id="UP000663852">
    <property type="component" value="Unassembled WGS sequence"/>
</dbReference>
<sequence length="87" mass="10100">MASSSPSHPTVGFELDMKMTVQETKTLEQHLTHLKSQKQFTGNPVTDGYMRLSIVYLQTMIQAKQAYYDLLEFQSENFKKECGIRFF</sequence>
<name>A0A815SRC0_ADIRI</name>